<dbReference type="Proteomes" id="UP000828924">
    <property type="component" value="Chromosome"/>
</dbReference>
<dbReference type="SUPFAM" id="SSF47413">
    <property type="entry name" value="lambda repressor-like DNA-binding domains"/>
    <property type="match status" value="1"/>
</dbReference>
<dbReference type="Gene3D" id="1.10.260.40">
    <property type="entry name" value="lambda repressor-like DNA-binding domains"/>
    <property type="match status" value="1"/>
</dbReference>
<dbReference type="EMBL" id="CP071872">
    <property type="protein sequence ID" value="UNM13187.1"/>
    <property type="molecule type" value="Genomic_DNA"/>
</dbReference>
<dbReference type="InterPro" id="IPR010982">
    <property type="entry name" value="Lambda_DNA-bd_dom_sf"/>
</dbReference>
<accession>A0ABY3WKP2</accession>
<keyword evidence="3" id="KW-1185">Reference proteome</keyword>
<protein>
    <submittedName>
        <fullName evidence="2">Helix-turn-helix transcriptional regulator</fullName>
    </submittedName>
</protein>
<evidence type="ECO:0000256" key="1">
    <source>
        <dbReference type="SAM" id="MobiDB-lite"/>
    </source>
</evidence>
<dbReference type="InterPro" id="IPR001387">
    <property type="entry name" value="Cro/C1-type_HTH"/>
</dbReference>
<evidence type="ECO:0000313" key="2">
    <source>
        <dbReference type="EMBL" id="UNM13187.1"/>
    </source>
</evidence>
<feature type="region of interest" description="Disordered" evidence="1">
    <location>
        <begin position="1"/>
        <end position="24"/>
    </location>
</feature>
<evidence type="ECO:0000313" key="3">
    <source>
        <dbReference type="Proteomes" id="UP000828924"/>
    </source>
</evidence>
<gene>
    <name evidence="2" type="ORF">J4032_18330</name>
</gene>
<dbReference type="CDD" id="cd00093">
    <property type="entry name" value="HTH_XRE"/>
    <property type="match status" value="1"/>
</dbReference>
<organism evidence="2 3">
    <name type="scientific">Streptomyces formicae</name>
    <dbReference type="NCBI Taxonomy" id="1616117"/>
    <lineage>
        <taxon>Bacteria</taxon>
        <taxon>Bacillati</taxon>
        <taxon>Actinomycetota</taxon>
        <taxon>Actinomycetes</taxon>
        <taxon>Kitasatosporales</taxon>
        <taxon>Streptomycetaceae</taxon>
        <taxon>Streptomyces</taxon>
    </lineage>
</organism>
<reference evidence="2 3" key="1">
    <citation type="submission" date="2021-03" db="EMBL/GenBank/DDBJ databases">
        <title>Complete genome of Streptomyces formicae strain 1H-GS9 (DSM 100524).</title>
        <authorList>
            <person name="Atanasov K.E."/>
            <person name="Altabella T."/>
            <person name="Ferrer A."/>
        </authorList>
    </citation>
    <scope>NUCLEOTIDE SEQUENCE [LARGE SCALE GENOMIC DNA]</scope>
    <source>
        <strain evidence="2 3">1H-GS9</strain>
    </source>
</reference>
<name>A0ABY3WKP2_9ACTN</name>
<dbReference type="RefSeq" id="WP_242331906.1">
    <property type="nucleotide sequence ID" value="NZ_CP071872.1"/>
</dbReference>
<proteinExistence type="predicted"/>
<sequence>MSDFETIDALPASASTPVPLPPAEERRALPRGALGLSRTQVARACGVSPSTPSGWEWGIRA</sequence>